<reference evidence="2 3" key="1">
    <citation type="submission" date="2019-03" db="EMBL/GenBank/DDBJ databases">
        <title>Genomic Encyclopedia of Type Strains, Phase IV (KMG-IV): sequencing the most valuable type-strain genomes for metagenomic binning, comparative biology and taxonomic classification.</title>
        <authorList>
            <person name="Goeker M."/>
        </authorList>
    </citation>
    <scope>NUCLEOTIDE SEQUENCE [LARGE SCALE GENOMIC DNA]</scope>
    <source>
        <strain evidence="2 3">DSM 45765</strain>
    </source>
</reference>
<dbReference type="InterPro" id="IPR029068">
    <property type="entry name" value="Glyas_Bleomycin-R_OHBP_Dase"/>
</dbReference>
<dbReference type="RefSeq" id="WP_132881195.1">
    <property type="nucleotide sequence ID" value="NZ_SLXQ01000028.1"/>
</dbReference>
<dbReference type="OrthoDB" id="9810341at2"/>
<name>A0A4R2Q297_9PSEU</name>
<feature type="domain" description="VOC" evidence="1">
    <location>
        <begin position="4"/>
        <end position="121"/>
    </location>
</feature>
<dbReference type="SUPFAM" id="SSF54593">
    <property type="entry name" value="Glyoxalase/Bleomycin resistance protein/Dihydroxybiphenyl dioxygenase"/>
    <property type="match status" value="1"/>
</dbReference>
<dbReference type="Proteomes" id="UP000294911">
    <property type="component" value="Unassembled WGS sequence"/>
</dbReference>
<sequence length="127" mass="13972">MTAQLNHTIVRAHDKWESARHLADLLALPEPTVYGPFVVVQTGNGVSLDYADDHGTPDGQHYAFIVTEAEFDEIHARIRDRNIPISADPLGKEPGVINTRDGGRGLYWKDPAGHDMEIITQPYGAGD</sequence>
<keyword evidence="3" id="KW-1185">Reference proteome</keyword>
<evidence type="ECO:0000259" key="1">
    <source>
        <dbReference type="PROSITE" id="PS51819"/>
    </source>
</evidence>
<dbReference type="PROSITE" id="PS51819">
    <property type="entry name" value="VOC"/>
    <property type="match status" value="1"/>
</dbReference>
<proteinExistence type="predicted"/>
<dbReference type="InterPro" id="IPR037523">
    <property type="entry name" value="VOC_core"/>
</dbReference>
<organism evidence="2 3">
    <name type="scientific">Tamaricihabitans halophyticus</name>
    <dbReference type="NCBI Taxonomy" id="1262583"/>
    <lineage>
        <taxon>Bacteria</taxon>
        <taxon>Bacillati</taxon>
        <taxon>Actinomycetota</taxon>
        <taxon>Actinomycetes</taxon>
        <taxon>Pseudonocardiales</taxon>
        <taxon>Pseudonocardiaceae</taxon>
        <taxon>Tamaricihabitans</taxon>
    </lineage>
</organism>
<dbReference type="Gene3D" id="3.10.180.10">
    <property type="entry name" value="2,3-Dihydroxybiphenyl 1,2-Dioxygenase, domain 1"/>
    <property type="match status" value="1"/>
</dbReference>
<evidence type="ECO:0000313" key="3">
    <source>
        <dbReference type="Proteomes" id="UP000294911"/>
    </source>
</evidence>
<comment type="caution">
    <text evidence="2">The sequence shown here is derived from an EMBL/GenBank/DDBJ whole genome shotgun (WGS) entry which is preliminary data.</text>
</comment>
<dbReference type="EMBL" id="SLXQ01000028">
    <property type="protein sequence ID" value="TCP40755.1"/>
    <property type="molecule type" value="Genomic_DNA"/>
</dbReference>
<accession>A0A4R2Q297</accession>
<protein>
    <recommendedName>
        <fullName evidence="1">VOC domain-containing protein</fullName>
    </recommendedName>
</protein>
<dbReference type="AlphaFoldDB" id="A0A4R2Q297"/>
<dbReference type="CDD" id="cd08351">
    <property type="entry name" value="ChaP_like"/>
    <property type="match status" value="1"/>
</dbReference>
<evidence type="ECO:0000313" key="2">
    <source>
        <dbReference type="EMBL" id="TCP40755.1"/>
    </source>
</evidence>
<gene>
    <name evidence="2" type="ORF">EV191_1285</name>
</gene>